<sequence length="419" mass="44430">MNRIAKSVVLNLVLAGGLLLSAGPAWSEQEAGGAPGAWLSTYVNARTLGLGGAFVGAADDASSVIWNPAGLSTLVPNELRMDVSRLFEDTTLGAFQFAVPGSKLPSFGLSVLTLRSGAFEKTDDMNNVIGTFRDTQTAYILTMSRAVTPRFALGVSSKLVRQSLEDFSGGGVGFDVGAIMNVTPAIRVGASALNLGGPSITLRDTKETYATQFRGGFSASVMRGRGLITGELDQTQKYGTSMHGGSEYWIQPAFALRVGMNDQRPSGGFSYRTGGHYQFDYGVSDHPLGMIHRIGVSYRFGGFYASAKAEPEVFSPTGENAVTNISLGSRTKSDTDNWELSLVNKMNQVVRKFGGKGIPPSHLMWDGKDESGMPLPDGAYSYQLMVHDADGRAVLSPAHTVEISTGGPQGSVPVIPIQP</sequence>
<dbReference type="Proteomes" id="UP000316292">
    <property type="component" value="Unassembled WGS sequence"/>
</dbReference>
<reference evidence="2 3" key="1">
    <citation type="journal article" date="2019" name="Nat. Microbiol.">
        <title>Mediterranean grassland soil C-N compound turnover is dependent on rainfall and depth, and is mediated by genomically divergent microorganisms.</title>
        <authorList>
            <person name="Diamond S."/>
            <person name="Andeer P.F."/>
            <person name="Li Z."/>
            <person name="Crits-Christoph A."/>
            <person name="Burstein D."/>
            <person name="Anantharaman K."/>
            <person name="Lane K.R."/>
            <person name="Thomas B.C."/>
            <person name="Pan C."/>
            <person name="Northen T.R."/>
            <person name="Banfield J.F."/>
        </authorList>
    </citation>
    <scope>NUCLEOTIDE SEQUENCE [LARGE SCALE GENOMIC DNA]</scope>
    <source>
        <strain evidence="2">WS_1</strain>
    </source>
</reference>
<protein>
    <submittedName>
        <fullName evidence="2">PorV/PorQ family protein</fullName>
    </submittedName>
</protein>
<comment type="caution">
    <text evidence="2">The sequence shown here is derived from an EMBL/GenBank/DDBJ whole genome shotgun (WGS) entry which is preliminary data.</text>
</comment>
<dbReference type="SUPFAM" id="SSF56935">
    <property type="entry name" value="Porins"/>
    <property type="match status" value="1"/>
</dbReference>
<name>A0A538S6N2_UNCEI</name>
<evidence type="ECO:0000256" key="1">
    <source>
        <dbReference type="SAM" id="SignalP"/>
    </source>
</evidence>
<evidence type="ECO:0000313" key="3">
    <source>
        <dbReference type="Proteomes" id="UP000316292"/>
    </source>
</evidence>
<proteinExistence type="predicted"/>
<gene>
    <name evidence="2" type="ORF">E6K71_11100</name>
</gene>
<keyword evidence="1" id="KW-0732">Signal</keyword>
<dbReference type="EMBL" id="VBOR01000131">
    <property type="protein sequence ID" value="TMQ47033.1"/>
    <property type="molecule type" value="Genomic_DNA"/>
</dbReference>
<feature type="signal peptide" evidence="1">
    <location>
        <begin position="1"/>
        <end position="27"/>
    </location>
</feature>
<dbReference type="NCBIfam" id="NF033709">
    <property type="entry name" value="PorV_fam"/>
    <property type="match status" value="1"/>
</dbReference>
<dbReference type="Gene3D" id="2.40.160.60">
    <property type="entry name" value="Outer membrane protein transport protein (OMPP1/FadL/TodX)"/>
    <property type="match status" value="1"/>
</dbReference>
<dbReference type="AlphaFoldDB" id="A0A538S6N2"/>
<feature type="chain" id="PRO_5022120331" evidence="1">
    <location>
        <begin position="28"/>
        <end position="419"/>
    </location>
</feature>
<dbReference type="Gene3D" id="2.60.40.4070">
    <property type="match status" value="1"/>
</dbReference>
<evidence type="ECO:0000313" key="2">
    <source>
        <dbReference type="EMBL" id="TMQ47033.1"/>
    </source>
</evidence>
<organism evidence="2 3">
    <name type="scientific">Eiseniibacteriota bacterium</name>
    <dbReference type="NCBI Taxonomy" id="2212470"/>
    <lineage>
        <taxon>Bacteria</taxon>
        <taxon>Candidatus Eiseniibacteriota</taxon>
    </lineage>
</organism>
<accession>A0A538S6N2</accession>